<feature type="region of interest" description="Disordered" evidence="1">
    <location>
        <begin position="232"/>
        <end position="284"/>
    </location>
</feature>
<keyword evidence="3" id="KW-1185">Reference proteome</keyword>
<evidence type="ECO:0000256" key="1">
    <source>
        <dbReference type="SAM" id="MobiDB-lite"/>
    </source>
</evidence>
<comment type="caution">
    <text evidence="2">The sequence shown here is derived from an EMBL/GenBank/DDBJ whole genome shotgun (WGS) entry which is preliminary data.</text>
</comment>
<dbReference type="GO" id="GO:0003676">
    <property type="term" value="F:nucleic acid binding"/>
    <property type="evidence" value="ECO:0007669"/>
    <property type="project" value="InterPro"/>
</dbReference>
<gene>
    <name evidence="2" type="ORF">MEDL_47131</name>
</gene>
<dbReference type="OrthoDB" id="427129at2759"/>
<dbReference type="Proteomes" id="UP000683360">
    <property type="component" value="Unassembled WGS sequence"/>
</dbReference>
<name>A0A8S3TLC6_MYTED</name>
<reference evidence="2" key="1">
    <citation type="submission" date="2021-03" db="EMBL/GenBank/DDBJ databases">
        <authorList>
            <person name="Bekaert M."/>
        </authorList>
    </citation>
    <scope>NUCLEOTIDE SEQUENCE</scope>
</reference>
<dbReference type="InterPro" id="IPR050951">
    <property type="entry name" value="Retrovirus_Pol_polyprotein"/>
</dbReference>
<dbReference type="PANTHER" id="PTHR37984">
    <property type="entry name" value="PROTEIN CBG26694"/>
    <property type="match status" value="1"/>
</dbReference>
<dbReference type="InterPro" id="IPR036397">
    <property type="entry name" value="RNaseH_sf"/>
</dbReference>
<dbReference type="EMBL" id="CAJPWZ010002247">
    <property type="protein sequence ID" value="CAG2234516.1"/>
    <property type="molecule type" value="Genomic_DNA"/>
</dbReference>
<feature type="compositionally biased region" description="Basic and acidic residues" evidence="1">
    <location>
        <begin position="259"/>
        <end position="273"/>
    </location>
</feature>
<organism evidence="2 3">
    <name type="scientific">Mytilus edulis</name>
    <name type="common">Blue mussel</name>
    <dbReference type="NCBI Taxonomy" id="6550"/>
    <lineage>
        <taxon>Eukaryota</taxon>
        <taxon>Metazoa</taxon>
        <taxon>Spiralia</taxon>
        <taxon>Lophotrochozoa</taxon>
        <taxon>Mollusca</taxon>
        <taxon>Bivalvia</taxon>
        <taxon>Autobranchia</taxon>
        <taxon>Pteriomorphia</taxon>
        <taxon>Mytilida</taxon>
        <taxon>Mytiloidea</taxon>
        <taxon>Mytilidae</taxon>
        <taxon>Mytilinae</taxon>
        <taxon>Mytilus</taxon>
    </lineage>
</organism>
<dbReference type="Gene3D" id="3.30.420.10">
    <property type="entry name" value="Ribonuclease H-like superfamily/Ribonuclease H"/>
    <property type="match status" value="1"/>
</dbReference>
<dbReference type="AlphaFoldDB" id="A0A8S3TLC6"/>
<feature type="compositionally biased region" description="Low complexity" evidence="1">
    <location>
        <begin position="339"/>
        <end position="350"/>
    </location>
</feature>
<dbReference type="PANTHER" id="PTHR37984:SF15">
    <property type="entry name" value="INTEGRASE CATALYTIC DOMAIN-CONTAINING PROTEIN"/>
    <property type="match status" value="1"/>
</dbReference>
<sequence>MSQTLEGIVDKDDPELEAFSDISWVVEQKIDEDIARTLELKRAGHKPTKREIAWNLNDEQKSDWKSYVPPLVHAYNATKHESTGYSPHFLMFGWHPRLPIDAFLGVDRDVSQGKSHESYASQLEKRLQYAYKTAAKVAEKASRRHKTRYDLKVRNSVLKKGDRVLLKNIHIKGRQKLANRWNREPFIVVSKPDTNIPVYVIKPEYGKGKTKTKTVHRNLLLPIYSLPTEELVPHNKKERNSKCTSETNRVDDEIQIVESVKDTEDTGSVHDSSDESDSDSDYALMPFVQPGRYKAITSSSLNPSAEELSPLSSILSGSQRNQTQSSDMLNLSNGTGNASSTSETHSGLSSRHIDETLNTSSRLTQEQSSLTTLNSDISNEVRSVPERTHVSVEQFNEPVLRRTSRQSRKPDRYGDYVYF</sequence>
<protein>
    <submittedName>
        <fullName evidence="2">Uncharacterized protein</fullName>
    </submittedName>
</protein>
<evidence type="ECO:0000313" key="3">
    <source>
        <dbReference type="Proteomes" id="UP000683360"/>
    </source>
</evidence>
<feature type="compositionally biased region" description="Polar residues" evidence="1">
    <location>
        <begin position="356"/>
        <end position="381"/>
    </location>
</feature>
<feature type="region of interest" description="Disordered" evidence="1">
    <location>
        <begin position="315"/>
        <end position="384"/>
    </location>
</feature>
<feature type="compositionally biased region" description="Basic and acidic residues" evidence="1">
    <location>
        <begin position="232"/>
        <end position="241"/>
    </location>
</feature>
<feature type="compositionally biased region" description="Polar residues" evidence="1">
    <location>
        <begin position="315"/>
        <end position="338"/>
    </location>
</feature>
<proteinExistence type="predicted"/>
<evidence type="ECO:0000313" key="2">
    <source>
        <dbReference type="EMBL" id="CAG2234516.1"/>
    </source>
</evidence>
<accession>A0A8S3TLC6</accession>